<dbReference type="InterPro" id="IPR028925">
    <property type="entry name" value="RRM_DME"/>
</dbReference>
<dbReference type="Gene3D" id="1.10.1670.10">
    <property type="entry name" value="Helix-hairpin-Helix base-excision DNA repair enzymes (C-terminal)"/>
    <property type="match status" value="1"/>
</dbReference>
<dbReference type="GO" id="GO:0046872">
    <property type="term" value="F:metal ion binding"/>
    <property type="evidence" value="ECO:0007669"/>
    <property type="project" value="UniProtKB-KW"/>
</dbReference>
<feature type="region of interest" description="Disordered" evidence="7">
    <location>
        <begin position="1784"/>
        <end position="1848"/>
    </location>
</feature>
<dbReference type="Proteomes" id="UP001055712">
    <property type="component" value="Unassembled WGS sequence"/>
</dbReference>
<dbReference type="GO" id="GO:0035514">
    <property type="term" value="F:DNA demethylase activity"/>
    <property type="evidence" value="ECO:0007669"/>
    <property type="project" value="InterPro"/>
</dbReference>
<feature type="region of interest" description="Disordered" evidence="7">
    <location>
        <begin position="1482"/>
        <end position="1546"/>
    </location>
</feature>
<sequence>MRLLHNLQAAAPAAAPVSGSNLQQAASPVRQQDLPWLTPTLAASSAGGLQSPITPAAQQLPAPAGLKTGPSGGSDDSSARRFSGGVAMQAGISPVQLFSSTGTLTSESLPPLQLQLPQLAGMLQLPMWSAADVLPATLGIPGFQGMVLPPPPPMPEPLAQHEQQGQQGAGQRAPRRKRARIMREGQLTMITYGANEALLWTRRVAAFQHTMRGVLGDRRLTFKWGGSVLDSVVGVFLTQNVSDHLSSRAYMELASRFPPPRRRRLMEAGSGAAPKDASAALPGDGNWASCEDSVDWEAVRLSSREALSDAIKCRGMQHRLAQQIIEFLNQIRQHNMHRLRKEQRAAAKEAAATAAAAAAAAAAEAEAGAASRVAAAPGDDEPSIAEPSGSGAGAGGAAAGAMGAMPDSAASAPAAGPGSGGSPRRRHIALCYEEESEAQAQQQQQSGTGQGAAGGGVALAPTLSAKEQAAVAASPAPAGGAGSCGGGGEAGGELAAHELLSLEWLREAPDEAARSYLMNINGLGRKSVGCIMLLTLGKKEFPVDTNVGRICARLGWIPLDAEQAVEDLDDYAPEPEVHAYLHSRLLGFDVETLYELHYQMITLGKVFCNKQAPNCKACPLHDSCEYSINNGPSLHGRKRVRQPAPELGDGFAPPMLADDDRRRFFAGGGAIWDGDGGADSSATYTTSVSGGSDSGADSEDSGEEDEEGEGEEDAERRGPPPLTRRQARSLAGGGAVQRRRYASEEEEEEDVPPVKPTLRQVFAAAMAEATARRQRVHWRTLERLVRMHEEELREGLVAQILDLEALVAATPRRSRTPGLRLPTTRFERVRRLKRSREFQQLLAESGEQEVEHLLQQLGVAGGAGAAGGRQRGGTPAASGGVVRRSGRTRGGGAAAAAAAPAGKAGAAPPSSGKKGGAKASQASMAQSVAAAQPGNGKREAEQEEEPEHERESQDEGEEDGTQRDASLSPEADRRLACGERMVLHATRRMPTRRQALAPDGGAAGGAAGSAAACETRGPPGSVADSGDGALEEEEEEVAATLVVDVSDAGDGEEADDECEQEEEEQQRQERACGHVLQPAEALRQLPPLPIAGAASGSLSKQLLPPAVSLLAAQLRAVAAATRGPAVAAPTLLPAALAGLESSGAGVQQLLVAVAASMAAALPAVADAADSTQVAPMIISVATDSGLIGDAAMLETSCAADCEEAAAQVEEKGGVPAGVGEAPAAAAEAEEGDAELAAAAATAAAAVHIADAGSECERLAGLGHELAAAQRALLIAEGKGPGTDLTAFKLRLVEVSLLTLGLEAVMDCESATLVLASAKRVYRKLSILVHPDRCALPLAKDAFAAASQAMQFVCERAEALEAGSDAGACSGSGDEEGGAGFGTAAGNGTALIPFQDAEELLQQVVWNTNRLAVQVSLVPPEELLSRGLLHPAYQQQFAAGSSLAAEPLLFLPLAAIPTFKKRSRKSGVAALAAAAARSHVQLAPPTPAAAAPAAAAADSQEAAEEGEVGELEASQAAHAEAALELSAAPAPAGGDSPADAEANAAADPAVSASAEAAVADCGGVLNRAPSELPIDGLPAEAAGLEAAEAAAAGAGAAAAPLEDPLTPGLLLFTARTSLAGRFALNGTYFQVNEVFADHGSSQAPIQLPRSVLDACKPSTVHFGHSIHFMCKGMRRPEVAHMFSHGFVCFRAFQATSGAPVVLPDYLQPSIPTKSNAPWKNKDQRAAAQAAKVAASKGLPPPPPPMPTPEVRWLRLPLDGTELPVLPAVLPDGEQERQACSLEEYGSDLPQDSSLAGLGSPPKRKWASGGSGKQKKQRAWGEGDEDEQEEGVSYSAAPHSQEARDAKSGKGRKRLFLHPIIRTRDRCGKCSACLNLHWKKACITRRAELEGTAQ</sequence>
<feature type="region of interest" description="Disordered" evidence="7">
    <location>
        <begin position="47"/>
        <end position="81"/>
    </location>
</feature>
<feature type="compositionally biased region" description="Acidic residues" evidence="7">
    <location>
        <begin position="696"/>
        <end position="713"/>
    </location>
</feature>
<feature type="region of interest" description="Disordered" evidence="7">
    <location>
        <begin position="12"/>
        <end position="33"/>
    </location>
</feature>
<proteinExistence type="inferred from homology"/>
<dbReference type="PANTHER" id="PTHR46213:SF13">
    <property type="entry name" value="DEMETER-LIKE PROTEIN 2-RELATED"/>
    <property type="match status" value="1"/>
</dbReference>
<evidence type="ECO:0000256" key="4">
    <source>
        <dbReference type="ARBA" id="ARBA00023004"/>
    </source>
</evidence>
<feature type="compositionally biased region" description="Polar residues" evidence="7">
    <location>
        <begin position="18"/>
        <end position="30"/>
    </location>
</feature>
<dbReference type="EMBL" id="SIDB01000008">
    <property type="protein sequence ID" value="KAI3429642.1"/>
    <property type="molecule type" value="Genomic_DNA"/>
</dbReference>
<comment type="caution">
    <text evidence="9">The sequence shown here is derived from an EMBL/GenBank/DDBJ whole genome shotgun (WGS) entry which is preliminary data.</text>
</comment>
<feature type="compositionally biased region" description="Pro residues" evidence="7">
    <location>
        <begin position="1737"/>
        <end position="1746"/>
    </location>
</feature>
<feature type="compositionally biased region" description="Acidic residues" evidence="7">
    <location>
        <begin position="1047"/>
        <end position="1064"/>
    </location>
</feature>
<feature type="compositionally biased region" description="Low complexity" evidence="7">
    <location>
        <begin position="872"/>
        <end position="883"/>
    </location>
</feature>
<feature type="compositionally biased region" description="Low complexity" evidence="7">
    <location>
        <begin position="894"/>
        <end position="933"/>
    </location>
</feature>
<protein>
    <recommendedName>
        <fullName evidence="8">HhH-GPD domain-containing protein</fullName>
    </recommendedName>
</protein>
<dbReference type="GO" id="GO:0141166">
    <property type="term" value="P:chromosomal 5-methylcytosine DNA demethylation pathway"/>
    <property type="evidence" value="ECO:0007669"/>
    <property type="project" value="InterPro"/>
</dbReference>
<dbReference type="InterPro" id="IPR023170">
    <property type="entry name" value="HhH_base_excis_C"/>
</dbReference>
<dbReference type="InterPro" id="IPR044811">
    <property type="entry name" value="DME/ROS1"/>
</dbReference>
<evidence type="ECO:0000256" key="5">
    <source>
        <dbReference type="ARBA" id="ARBA00023125"/>
    </source>
</evidence>
<evidence type="ECO:0000256" key="7">
    <source>
        <dbReference type="SAM" id="MobiDB-lite"/>
    </source>
</evidence>
<dbReference type="GO" id="GO:0003677">
    <property type="term" value="F:DNA binding"/>
    <property type="evidence" value="ECO:0007669"/>
    <property type="project" value="UniProtKB-KW"/>
</dbReference>
<evidence type="ECO:0000313" key="9">
    <source>
        <dbReference type="EMBL" id="KAI3429642.1"/>
    </source>
</evidence>
<feature type="region of interest" description="Disordered" evidence="7">
    <location>
        <begin position="631"/>
        <end position="655"/>
    </location>
</feature>
<reference evidence="9" key="1">
    <citation type="journal article" date="2019" name="Plant J.">
        <title>Chlorella vulgaris genome assembly and annotation reveals the molecular basis for metabolic acclimation to high light conditions.</title>
        <authorList>
            <person name="Cecchin M."/>
            <person name="Marcolungo L."/>
            <person name="Rossato M."/>
            <person name="Girolomoni L."/>
            <person name="Cosentino E."/>
            <person name="Cuine S."/>
            <person name="Li-Beisson Y."/>
            <person name="Delledonne M."/>
            <person name="Ballottari M."/>
        </authorList>
    </citation>
    <scope>NUCLEOTIDE SEQUENCE</scope>
    <source>
        <strain evidence="9">211/11P</strain>
    </source>
</reference>
<feature type="compositionally biased region" description="Low complexity" evidence="7">
    <location>
        <begin position="1510"/>
        <end position="1546"/>
    </location>
</feature>
<dbReference type="GO" id="GO:0006284">
    <property type="term" value="P:base-excision repair"/>
    <property type="evidence" value="ECO:0007669"/>
    <property type="project" value="InterPro"/>
</dbReference>
<gene>
    <name evidence="9" type="ORF">D9Q98_005728</name>
</gene>
<keyword evidence="4" id="KW-0408">Iron</keyword>
<accession>A0A9D4TMK2</accession>
<dbReference type="SUPFAM" id="SSF48150">
    <property type="entry name" value="DNA-glycosylase"/>
    <property type="match status" value="2"/>
</dbReference>
<feature type="compositionally biased region" description="Low complexity" evidence="7">
    <location>
        <begin position="163"/>
        <end position="172"/>
    </location>
</feature>
<evidence type="ECO:0000259" key="8">
    <source>
        <dbReference type="SMART" id="SM00478"/>
    </source>
</evidence>
<feature type="compositionally biased region" description="Low complexity" evidence="7">
    <location>
        <begin position="55"/>
        <end position="64"/>
    </location>
</feature>
<organism evidence="9 10">
    <name type="scientific">Chlorella vulgaris</name>
    <name type="common">Green alga</name>
    <dbReference type="NCBI Taxonomy" id="3077"/>
    <lineage>
        <taxon>Eukaryota</taxon>
        <taxon>Viridiplantae</taxon>
        <taxon>Chlorophyta</taxon>
        <taxon>core chlorophytes</taxon>
        <taxon>Trebouxiophyceae</taxon>
        <taxon>Chlorellales</taxon>
        <taxon>Chlorellaceae</taxon>
        <taxon>Chlorella clade</taxon>
        <taxon>Chlorella</taxon>
    </lineage>
</organism>
<comment type="subcellular location">
    <subcellularLocation>
        <location evidence="1">Nucleus</location>
    </subcellularLocation>
</comment>
<evidence type="ECO:0000256" key="3">
    <source>
        <dbReference type="ARBA" id="ARBA00022723"/>
    </source>
</evidence>
<feature type="compositionally biased region" description="Low complexity" evidence="7">
    <location>
        <begin position="1487"/>
        <end position="1496"/>
    </location>
</feature>
<dbReference type="Pfam" id="PF15628">
    <property type="entry name" value="RRM_DME"/>
    <property type="match status" value="1"/>
</dbReference>
<feature type="region of interest" description="Disordered" evidence="7">
    <location>
        <begin position="372"/>
        <end position="455"/>
    </location>
</feature>
<keyword evidence="5" id="KW-0238">DNA-binding</keyword>
<dbReference type="GO" id="GO:0019104">
    <property type="term" value="F:DNA N-glycosylase activity"/>
    <property type="evidence" value="ECO:0007669"/>
    <property type="project" value="InterPro"/>
</dbReference>
<dbReference type="GO" id="GO:0005634">
    <property type="term" value="C:nucleus"/>
    <property type="evidence" value="ECO:0007669"/>
    <property type="project" value="UniProtKB-SubCell"/>
</dbReference>
<feature type="compositionally biased region" description="Acidic residues" evidence="7">
    <location>
        <begin position="1500"/>
        <end position="1509"/>
    </location>
</feature>
<keyword evidence="6" id="KW-0539">Nucleus</keyword>
<evidence type="ECO:0000256" key="2">
    <source>
        <dbReference type="ARBA" id="ARBA00005646"/>
    </source>
</evidence>
<evidence type="ECO:0000256" key="1">
    <source>
        <dbReference type="ARBA" id="ARBA00004123"/>
    </source>
</evidence>
<dbReference type="CDD" id="cd00056">
    <property type="entry name" value="ENDO3c"/>
    <property type="match status" value="1"/>
</dbReference>
<keyword evidence="10" id="KW-1185">Reference proteome</keyword>
<feature type="region of interest" description="Disordered" evidence="7">
    <location>
        <begin position="675"/>
        <end position="756"/>
    </location>
</feature>
<dbReference type="PANTHER" id="PTHR46213">
    <property type="entry name" value="TRANSCRIPTIONAL ACTIVATOR DEMETER"/>
    <property type="match status" value="1"/>
</dbReference>
<dbReference type="InterPro" id="IPR003265">
    <property type="entry name" value="HhH-GPD_domain"/>
</dbReference>
<feature type="compositionally biased region" description="Gly residues" evidence="7">
    <location>
        <begin position="862"/>
        <end position="871"/>
    </location>
</feature>
<dbReference type="OrthoDB" id="5607at2759"/>
<feature type="region of interest" description="Disordered" evidence="7">
    <location>
        <begin position="150"/>
        <end position="177"/>
    </location>
</feature>
<dbReference type="InterPro" id="IPR001623">
    <property type="entry name" value="DnaJ_domain"/>
</dbReference>
<evidence type="ECO:0000256" key="6">
    <source>
        <dbReference type="ARBA" id="ARBA00023242"/>
    </source>
</evidence>
<name>A0A9D4TMK2_CHLVU</name>
<comment type="similarity">
    <text evidence="2">Belongs to the DNA glycosylase family. DEMETER subfamily.</text>
</comment>
<dbReference type="InterPro" id="IPR011257">
    <property type="entry name" value="DNA_glycosylase"/>
</dbReference>
<dbReference type="CDD" id="cd06257">
    <property type="entry name" value="DnaJ"/>
    <property type="match status" value="1"/>
</dbReference>
<evidence type="ECO:0000313" key="10">
    <source>
        <dbReference type="Proteomes" id="UP001055712"/>
    </source>
</evidence>
<feature type="compositionally biased region" description="Low complexity" evidence="7">
    <location>
        <begin position="438"/>
        <end position="447"/>
    </location>
</feature>
<feature type="compositionally biased region" description="Low complexity" evidence="7">
    <location>
        <begin position="399"/>
        <end position="416"/>
    </location>
</feature>
<feature type="region of interest" description="Disordered" evidence="7">
    <location>
        <begin position="862"/>
        <end position="1070"/>
    </location>
</feature>
<reference evidence="9" key="2">
    <citation type="submission" date="2020-11" db="EMBL/GenBank/DDBJ databases">
        <authorList>
            <person name="Cecchin M."/>
            <person name="Marcolungo L."/>
            <person name="Rossato M."/>
            <person name="Girolomoni L."/>
            <person name="Cosentino E."/>
            <person name="Cuine S."/>
            <person name="Li-Beisson Y."/>
            <person name="Delledonne M."/>
            <person name="Ballottari M."/>
        </authorList>
    </citation>
    <scope>NUCLEOTIDE SEQUENCE</scope>
    <source>
        <strain evidence="9">211/11P</strain>
        <tissue evidence="9">Whole cell</tissue>
    </source>
</reference>
<feature type="domain" description="HhH-GPD" evidence="8">
    <location>
        <begin position="440"/>
        <end position="606"/>
    </location>
</feature>
<dbReference type="Gene3D" id="1.10.340.30">
    <property type="entry name" value="Hypothetical protein, domain 2"/>
    <property type="match status" value="1"/>
</dbReference>
<feature type="region of interest" description="Disordered" evidence="7">
    <location>
        <begin position="1728"/>
        <end position="1748"/>
    </location>
</feature>
<keyword evidence="3" id="KW-0479">Metal-binding</keyword>
<dbReference type="SMART" id="SM00478">
    <property type="entry name" value="ENDO3c"/>
    <property type="match status" value="1"/>
</dbReference>